<dbReference type="Proteomes" id="UP000830768">
    <property type="component" value="Chromosome 11"/>
</dbReference>
<evidence type="ECO:0000313" key="2">
    <source>
        <dbReference type="Proteomes" id="UP000830768"/>
    </source>
</evidence>
<organism evidence="1 2">
    <name type="scientific">Fusarium solani subsp. cucurbitae</name>
    <name type="common">Neocosmosporum cucurbitae</name>
    <dbReference type="NCBI Taxonomy" id="2747967"/>
    <lineage>
        <taxon>Eukaryota</taxon>
        <taxon>Fungi</taxon>
        <taxon>Dikarya</taxon>
        <taxon>Ascomycota</taxon>
        <taxon>Pezizomycotina</taxon>
        <taxon>Sordariomycetes</taxon>
        <taxon>Hypocreomycetidae</taxon>
        <taxon>Hypocreales</taxon>
        <taxon>Nectriaceae</taxon>
        <taxon>Fusarium</taxon>
        <taxon>Fusarium solani species complex</taxon>
    </lineage>
</organism>
<accession>A0ACD3ZMH7</accession>
<dbReference type="EMBL" id="CP090039">
    <property type="protein sequence ID" value="UPL02052.1"/>
    <property type="molecule type" value="Genomic_DNA"/>
</dbReference>
<protein>
    <submittedName>
        <fullName evidence="1">Uncharacterized protein</fullName>
    </submittedName>
</protein>
<sequence>MDPLSIAAGCVGLISTIDTLSRSIYGFVRTCREARKDLDKVSWELQSLQSVLRLIEDDATDEQKPFPPVIGQHVLSIVSNCNSVILEIEACIAQYAQKRLRAKVTWAISGQGDVEKLRTNLEAHKSSLELALEMHNLTITKDIKADTTEIHKDTTTIRENTEQILQEILRLQAQLPKDVTTPNDYVLQRFLEEMTTYTEMALDTTVVGNDDDSIRAVYDMEELSEASMERKRSVGSLATSNKPQLLNISETEEASGALVKASPGGDSTTSPKPQVQSQPILRESVRTVFLQSYHEFRLQLNRTGSPARIPSKDEATAQKLVPYVKKEVSTSERLDTRTSEGNAWRGWVNEPMESPIPTNHDGDLGTSDEPQLPSLATPDGVLPEALALRTSPGDDLVAPEQPRRQISPNRRLDNLAESSSPKPSKYETLAPDFNLDSKVLVSQSSDADATEDKKLKKHEFILSEPMIPHVKLLDGNLVVDCDYLSPLGGSRLTWRFTPVTCPPRQFKAENYLLQPLLFSQPNPISTIFSFRLRPGESPAKFAERWSIIHTVMVPVWAWFRSRSIIVHVHGPTGWRGLDDDIATALQEMSISREPKPTIVSPDGYYISLPCDERDPRALGKPVYCVMREAYTTIYPTFSSCKLQLKAGPEAVPIISTAPMTSNDTYRDWVTAIGQQLESELVIDMTEFSEDPGSFSNYLQWVHELGDYLPHEEDTWGIGLKFVRFDDVIGYFREKGYRKQK</sequence>
<keyword evidence="2" id="KW-1185">Reference proteome</keyword>
<evidence type="ECO:0000313" key="1">
    <source>
        <dbReference type="EMBL" id="UPL02052.1"/>
    </source>
</evidence>
<name>A0ACD3ZMH7_FUSSC</name>
<proteinExistence type="predicted"/>
<gene>
    <name evidence="1" type="ORF">LCI18_012986</name>
</gene>
<reference evidence="1" key="1">
    <citation type="submission" date="2021-11" db="EMBL/GenBank/DDBJ databases">
        <title>Fusarium solani-melongenae Genome sequencing and assembly.</title>
        <authorList>
            <person name="Xie S."/>
            <person name="Huang L."/>
            <person name="Zhang X."/>
        </authorList>
    </citation>
    <scope>NUCLEOTIDE SEQUENCE</scope>
    <source>
        <strain evidence="1">CRI 24-3</strain>
    </source>
</reference>